<dbReference type="Proteomes" id="UP000038010">
    <property type="component" value="Unassembled WGS sequence"/>
</dbReference>
<dbReference type="RefSeq" id="XP_018001589.1">
    <property type="nucleotide sequence ID" value="XM_018149931.1"/>
</dbReference>
<reference evidence="2 3" key="1">
    <citation type="submission" date="2015-06" db="EMBL/GenBank/DDBJ databases">
        <title>Draft genome of the ant-associated black yeast Phialophora attae CBS 131958.</title>
        <authorList>
            <person name="Moreno L.F."/>
            <person name="Stielow B.J."/>
            <person name="de Hoog S."/>
            <person name="Vicente V.A."/>
            <person name="Weiss V.A."/>
            <person name="de Vries M."/>
            <person name="Cruz L.M."/>
            <person name="Souza E.M."/>
        </authorList>
    </citation>
    <scope>NUCLEOTIDE SEQUENCE [LARGE SCALE GENOMIC DNA]</scope>
    <source>
        <strain evidence="2 3">CBS 131958</strain>
    </source>
</reference>
<dbReference type="PANTHER" id="PTHR36223">
    <property type="entry name" value="BETA-LACTAMASE-TYPE TRANSPEPTIDASE FOLD DOMAIN CONTAINING PROTEIN"/>
    <property type="match status" value="1"/>
</dbReference>
<proteinExistence type="predicted"/>
<name>A0A0N1H6G7_9EURO</name>
<feature type="region of interest" description="Disordered" evidence="1">
    <location>
        <begin position="160"/>
        <end position="180"/>
    </location>
</feature>
<dbReference type="PANTHER" id="PTHR36223:SF1">
    <property type="entry name" value="TRANSCRIPTION ELONGATION FACTOR EAF N-TERMINAL DOMAIN-CONTAINING PROTEIN"/>
    <property type="match status" value="1"/>
</dbReference>
<sequence>MPTAHGFRVTVETFDNETFTEYGTKTHRASERTISTKIESRASTKFRIRIQAVGPFSLPESNIILEQATSFYAARIVENYQPDVAERLRSPPWDIEAAVFVDGEQHDSKIHKLDFDCDAFRDGAIMSHKCSKDAKGIWRRWNWIFSEEGVDAMLSRLDITSSSSPPTRAVSSSRTSPPGKHGTIEVHLARFVQTSKASTTFQMVAPDAMQEAAEAPDDGRWPLANGPHSVTLANAEGKNEECYYVRGDMLDYSKPYAKFVFQYMPRTKLINLGLLNVHKPYFPAALSALEPPTSGKRKRSVSLTSLPTLDARTEYWGQLVVYRSKRTKDAGYDANPEPIIQGARLKFLGGGLSKPSNSLALRTRSASLSSGAAGDGGSRELSRIELMAETAGTQSMTLAVEKLHIEESAKDTRRDDIAGKGHVGGEGATDVDTKTDDEFVAGAADSDDEDGEEDMGSSSE</sequence>
<dbReference type="VEuPathDB" id="FungiDB:AB675_9401"/>
<evidence type="ECO:0000313" key="2">
    <source>
        <dbReference type="EMBL" id="KPI41626.1"/>
    </source>
</evidence>
<feature type="compositionally biased region" description="Acidic residues" evidence="1">
    <location>
        <begin position="445"/>
        <end position="460"/>
    </location>
</feature>
<comment type="caution">
    <text evidence="2">The sequence shown here is derived from an EMBL/GenBank/DDBJ whole genome shotgun (WGS) entry which is preliminary data.</text>
</comment>
<dbReference type="EMBL" id="LFJN01000009">
    <property type="protein sequence ID" value="KPI41626.1"/>
    <property type="molecule type" value="Genomic_DNA"/>
</dbReference>
<dbReference type="GeneID" id="28741811"/>
<feature type="compositionally biased region" description="Basic and acidic residues" evidence="1">
    <location>
        <begin position="409"/>
        <end position="419"/>
    </location>
</feature>
<feature type="compositionally biased region" description="Low complexity" evidence="1">
    <location>
        <begin position="160"/>
        <end position="178"/>
    </location>
</feature>
<evidence type="ECO:0000256" key="1">
    <source>
        <dbReference type="SAM" id="MobiDB-lite"/>
    </source>
</evidence>
<dbReference type="OrthoDB" id="4144012at2759"/>
<gene>
    <name evidence="2" type="ORF">AB675_9401</name>
</gene>
<protein>
    <submittedName>
        <fullName evidence="2">Uncharacterized protein</fullName>
    </submittedName>
</protein>
<organism evidence="2 3">
    <name type="scientific">Cyphellophora attinorum</name>
    <dbReference type="NCBI Taxonomy" id="1664694"/>
    <lineage>
        <taxon>Eukaryota</taxon>
        <taxon>Fungi</taxon>
        <taxon>Dikarya</taxon>
        <taxon>Ascomycota</taxon>
        <taxon>Pezizomycotina</taxon>
        <taxon>Eurotiomycetes</taxon>
        <taxon>Chaetothyriomycetidae</taxon>
        <taxon>Chaetothyriales</taxon>
        <taxon>Cyphellophoraceae</taxon>
        <taxon>Cyphellophora</taxon>
    </lineage>
</organism>
<feature type="region of interest" description="Disordered" evidence="1">
    <location>
        <begin position="409"/>
        <end position="460"/>
    </location>
</feature>
<dbReference type="AlphaFoldDB" id="A0A0N1H6G7"/>
<accession>A0A0N1H6G7</accession>
<keyword evidence="3" id="KW-1185">Reference proteome</keyword>
<evidence type="ECO:0000313" key="3">
    <source>
        <dbReference type="Proteomes" id="UP000038010"/>
    </source>
</evidence>
<dbReference type="STRING" id="1664694.A0A0N1H6G7"/>